<sequence>MATNYFSEEMVFLILSHLPVISLLRFKSVCKTWLSIITSPQFVEAHLANSRNKQASVLKASYYWRVFSMDTVEESVELKLPSRLEGMVYYMRSCNGLVCLSNESSYDICIWNPCTRQYKMLYAPNYEINQVGVCLGFGFDSVGNDYKILRIVTKVVRNTWGSIINMGNFSEAQLYSANADTWKMIRTPDTIKMSFWHKLKRFCGPDISGKLYMEGEGELLPFDLRNDLFGEIVVLPFPDYVEQKRIKKSKILDFEGSVAMVYESAGDESVMSLWMLDDDGLWIKKFNLEMDLELDRTYLYLGAQHFLGLNFVFGYKFYNYTKKTTKKLPFPAHLTDVKSVAKFTQSLVSLEGFQSQE</sequence>
<reference evidence="2" key="2">
    <citation type="submission" date="2022-03" db="EMBL/GenBank/DDBJ databases">
        <title>Draft title - Genomic analysis of global carrot germplasm unveils the trajectory of domestication and the origin of high carotenoid orange carrot.</title>
        <authorList>
            <person name="Iorizzo M."/>
            <person name="Ellison S."/>
            <person name="Senalik D."/>
            <person name="Macko-Podgorni A."/>
            <person name="Grzebelus D."/>
            <person name="Bostan H."/>
            <person name="Rolling W."/>
            <person name="Curaba J."/>
            <person name="Simon P."/>
        </authorList>
    </citation>
    <scope>NUCLEOTIDE SEQUENCE</scope>
    <source>
        <tissue evidence="2">Leaf</tissue>
    </source>
</reference>
<dbReference type="NCBIfam" id="TIGR01640">
    <property type="entry name" value="F_box_assoc_1"/>
    <property type="match status" value="1"/>
</dbReference>
<dbReference type="InterPro" id="IPR036047">
    <property type="entry name" value="F-box-like_dom_sf"/>
</dbReference>
<dbReference type="InterPro" id="IPR050796">
    <property type="entry name" value="SCF_F-box_component"/>
</dbReference>
<dbReference type="SUPFAM" id="SSF81383">
    <property type="entry name" value="F-box domain"/>
    <property type="match status" value="1"/>
</dbReference>
<evidence type="ECO:0000259" key="1">
    <source>
        <dbReference type="SMART" id="SM00256"/>
    </source>
</evidence>
<organism evidence="2 3">
    <name type="scientific">Daucus carota subsp. sativus</name>
    <name type="common">Carrot</name>
    <dbReference type="NCBI Taxonomy" id="79200"/>
    <lineage>
        <taxon>Eukaryota</taxon>
        <taxon>Viridiplantae</taxon>
        <taxon>Streptophyta</taxon>
        <taxon>Embryophyta</taxon>
        <taxon>Tracheophyta</taxon>
        <taxon>Spermatophyta</taxon>
        <taxon>Magnoliopsida</taxon>
        <taxon>eudicotyledons</taxon>
        <taxon>Gunneridae</taxon>
        <taxon>Pentapetalae</taxon>
        <taxon>asterids</taxon>
        <taxon>campanulids</taxon>
        <taxon>Apiales</taxon>
        <taxon>Apiaceae</taxon>
        <taxon>Apioideae</taxon>
        <taxon>Scandiceae</taxon>
        <taxon>Daucinae</taxon>
        <taxon>Daucus</taxon>
        <taxon>Daucus sect. Daucus</taxon>
    </lineage>
</organism>
<feature type="domain" description="F-box" evidence="1">
    <location>
        <begin position="6"/>
        <end position="46"/>
    </location>
</feature>
<dbReference type="InterPro" id="IPR001810">
    <property type="entry name" value="F-box_dom"/>
</dbReference>
<accession>A0AAF1BB13</accession>
<protein>
    <recommendedName>
        <fullName evidence="1">F-box domain-containing protein</fullName>
    </recommendedName>
</protein>
<dbReference type="InterPro" id="IPR017451">
    <property type="entry name" value="F-box-assoc_interact_dom"/>
</dbReference>
<dbReference type="SMART" id="SM00256">
    <property type="entry name" value="FBOX"/>
    <property type="match status" value="1"/>
</dbReference>
<dbReference type="Pfam" id="PF00646">
    <property type="entry name" value="F-box"/>
    <property type="match status" value="1"/>
</dbReference>
<dbReference type="CDD" id="cd22157">
    <property type="entry name" value="F-box_AtFBW1-like"/>
    <property type="match status" value="1"/>
</dbReference>
<dbReference type="InterPro" id="IPR013187">
    <property type="entry name" value="F-box-assoc_dom_typ3"/>
</dbReference>
<dbReference type="KEGG" id="dcr:108197217"/>
<dbReference type="Gene3D" id="1.20.1280.50">
    <property type="match status" value="1"/>
</dbReference>
<proteinExistence type="predicted"/>
<dbReference type="EMBL" id="CP093350">
    <property type="protein sequence ID" value="WOH12800.1"/>
    <property type="molecule type" value="Genomic_DNA"/>
</dbReference>
<dbReference type="PANTHER" id="PTHR31672">
    <property type="entry name" value="BNACNNG10540D PROTEIN"/>
    <property type="match status" value="1"/>
</dbReference>
<dbReference type="Proteomes" id="UP000077755">
    <property type="component" value="Chromosome 8"/>
</dbReference>
<reference evidence="2" key="1">
    <citation type="journal article" date="2016" name="Nat. Genet.">
        <title>A high-quality carrot genome assembly provides new insights into carotenoid accumulation and asterid genome evolution.</title>
        <authorList>
            <person name="Iorizzo M."/>
            <person name="Ellison S."/>
            <person name="Senalik D."/>
            <person name="Zeng P."/>
            <person name="Satapoomin P."/>
            <person name="Huang J."/>
            <person name="Bowman M."/>
            <person name="Iovene M."/>
            <person name="Sanseverino W."/>
            <person name="Cavagnaro P."/>
            <person name="Yildiz M."/>
            <person name="Macko-Podgorni A."/>
            <person name="Moranska E."/>
            <person name="Grzebelus E."/>
            <person name="Grzebelus D."/>
            <person name="Ashrafi H."/>
            <person name="Zheng Z."/>
            <person name="Cheng S."/>
            <person name="Spooner D."/>
            <person name="Van Deynze A."/>
            <person name="Simon P."/>
        </authorList>
    </citation>
    <scope>NUCLEOTIDE SEQUENCE</scope>
    <source>
        <tissue evidence="2">Leaf</tissue>
    </source>
</reference>
<dbReference type="AlphaFoldDB" id="A0AAF1BB13"/>
<gene>
    <name evidence="2" type="ORF">DCAR_0832308</name>
</gene>
<keyword evidence="3" id="KW-1185">Reference proteome</keyword>
<dbReference type="PANTHER" id="PTHR31672:SF13">
    <property type="entry name" value="F-BOX PROTEIN CPR30-LIKE"/>
    <property type="match status" value="1"/>
</dbReference>
<dbReference type="Pfam" id="PF08268">
    <property type="entry name" value="FBA_3"/>
    <property type="match status" value="1"/>
</dbReference>
<evidence type="ECO:0000313" key="2">
    <source>
        <dbReference type="EMBL" id="WOH12800.1"/>
    </source>
</evidence>
<name>A0AAF1BB13_DAUCS</name>
<evidence type="ECO:0000313" key="3">
    <source>
        <dbReference type="Proteomes" id="UP000077755"/>
    </source>
</evidence>